<dbReference type="PANTHER" id="PTHR11931">
    <property type="entry name" value="PHOSPHOGLYCERATE MUTASE"/>
    <property type="match status" value="1"/>
</dbReference>
<organism evidence="9 10">
    <name type="scientific">Prymnesium parvum</name>
    <name type="common">Toxic golden alga</name>
    <dbReference type="NCBI Taxonomy" id="97485"/>
    <lineage>
        <taxon>Eukaryota</taxon>
        <taxon>Haptista</taxon>
        <taxon>Haptophyta</taxon>
        <taxon>Prymnesiophyceae</taxon>
        <taxon>Prymnesiales</taxon>
        <taxon>Prymnesiaceae</taxon>
        <taxon>Prymnesium</taxon>
    </lineage>
</organism>
<reference evidence="9 10" key="1">
    <citation type="journal article" date="2024" name="Science">
        <title>Giant polyketide synthase enzymes in the biosynthesis of giant marine polyether toxins.</title>
        <authorList>
            <person name="Fallon T.R."/>
            <person name="Shende V.V."/>
            <person name="Wierzbicki I.H."/>
            <person name="Pendleton A.L."/>
            <person name="Watervoot N.F."/>
            <person name="Auber R.P."/>
            <person name="Gonzalez D.J."/>
            <person name="Wisecaver J.H."/>
            <person name="Moore B.S."/>
        </authorList>
    </citation>
    <scope>NUCLEOTIDE SEQUENCE [LARGE SCALE GENOMIC DNA]</scope>
    <source>
        <strain evidence="9 10">12B1</strain>
    </source>
</reference>
<feature type="binding site" evidence="7">
    <location>
        <begin position="447"/>
        <end position="448"/>
    </location>
    <ligand>
        <name>substrate</name>
    </ligand>
</feature>
<comment type="caution">
    <text evidence="9">The sequence shown here is derived from an EMBL/GenBank/DDBJ whole genome shotgun (WGS) entry which is preliminary data.</text>
</comment>
<feature type="binding site" evidence="7">
    <location>
        <position position="431"/>
    </location>
    <ligand>
        <name>substrate</name>
    </ligand>
</feature>
<name>A0AB34IKE2_PRYPA</name>
<evidence type="ECO:0000256" key="8">
    <source>
        <dbReference type="SAM" id="SignalP"/>
    </source>
</evidence>
<dbReference type="HAMAP" id="MF_01039">
    <property type="entry name" value="PGAM_GpmA"/>
    <property type="match status" value="2"/>
</dbReference>
<keyword evidence="8" id="KW-0732">Signal</keyword>
<dbReference type="SMART" id="SM00855">
    <property type="entry name" value="PGAM"/>
    <property type="match status" value="2"/>
</dbReference>
<feature type="active site" description="Proton donor/acceptor" evidence="6">
    <location>
        <position position="420"/>
    </location>
</feature>
<keyword evidence="10" id="KW-1185">Reference proteome</keyword>
<dbReference type="EMBL" id="JBGBPQ010000023">
    <property type="protein sequence ID" value="KAL1500418.1"/>
    <property type="molecule type" value="Genomic_DNA"/>
</dbReference>
<comment type="similarity">
    <text evidence="2">Belongs to the phosphoglycerate mutase family. BPG-dependent PGAM subfamily.</text>
</comment>
<keyword evidence="4" id="KW-0324">Glycolysis</keyword>
<dbReference type="CDD" id="cd07067">
    <property type="entry name" value="HP_PGM_like"/>
    <property type="match status" value="2"/>
</dbReference>
<dbReference type="GO" id="GO:0004619">
    <property type="term" value="F:phosphoglycerate mutase activity"/>
    <property type="evidence" value="ECO:0007669"/>
    <property type="project" value="UniProtKB-EC"/>
</dbReference>
<evidence type="ECO:0000256" key="1">
    <source>
        <dbReference type="ARBA" id="ARBA00000380"/>
    </source>
</evidence>
<dbReference type="InterPro" id="IPR013078">
    <property type="entry name" value="His_Pase_superF_clade-1"/>
</dbReference>
<keyword evidence="5" id="KW-0413">Isomerase</keyword>
<evidence type="ECO:0000256" key="5">
    <source>
        <dbReference type="ARBA" id="ARBA00023235"/>
    </source>
</evidence>
<sequence length="618" mass="69181">MPSARPWLVLAAAARCVSLRLPTMAPKAAPGTLILVRHGSTPYSKAHTFTGWADPDIDAQGKAQALSAATSLLEAGYSFDVAYTSMLKRSIHTTWLLLGALDKSYVEVRKTWRLNERSYGGLTGRTTDELLEEHGEAKLKAWRRSLDSQLPPYGEKNRYHPKNDRRYQRFEGKPIAVPEGETMREMVARCQPVWHDDIVADLKEGRSVLVVGHGNTLRALVGAIENLPVTDLAAMEMPQCIPLVYRFERDEKHGTLRPIRPERPSRVNAERVLRGEFLATAAALENAQAAARTASMQRYGLLPYEREDADGFDAASEAPLAVAEGAEAQDGKKRQYVVIIRHGKTEHNKLGLFTGWEDVSLAPEGRAEAREAGRMMARHGIQFDVVYTSWLSRAIETAWLALVELDQLWLPINKSWRLNERMYGALTGLSKKKTRTVYGETQFKLWRRSYDTPPPAVSSFSEHYPGNDPRYVRNIRDVRVSLRETLIRSLERGRVCIHRKLPRSESLKDCMDRTIPYWIDAIERNAIAQGKSVLVASSENAIRGLLMHLFNIPEERISEIEIPTGLPLVYDTSSRCLSLLEGDFSDHNFGASGELLFTPCALDYQTEGSGAAETAGAI</sequence>
<feature type="active site" description="Tele-phosphohistidine intermediate" evidence="6">
    <location>
        <position position="342"/>
    </location>
</feature>
<dbReference type="SUPFAM" id="SSF53254">
    <property type="entry name" value="Phosphoglycerate mutase-like"/>
    <property type="match status" value="2"/>
</dbReference>
<evidence type="ECO:0000313" key="9">
    <source>
        <dbReference type="EMBL" id="KAL1500418.1"/>
    </source>
</evidence>
<dbReference type="NCBIfam" id="TIGR01258">
    <property type="entry name" value="pgm_1"/>
    <property type="match status" value="2"/>
</dbReference>
<dbReference type="InterPro" id="IPR005952">
    <property type="entry name" value="Phosphogly_mut1"/>
</dbReference>
<proteinExistence type="inferred from homology"/>
<dbReference type="GO" id="GO:0006096">
    <property type="term" value="P:glycolytic process"/>
    <property type="evidence" value="ECO:0007669"/>
    <property type="project" value="UniProtKB-KW"/>
</dbReference>
<dbReference type="Pfam" id="PF00300">
    <property type="entry name" value="His_Phos_1"/>
    <property type="match status" value="3"/>
</dbReference>
<dbReference type="Proteomes" id="UP001515480">
    <property type="component" value="Unassembled WGS sequence"/>
</dbReference>
<dbReference type="EC" id="5.4.2.11" evidence="3"/>
<evidence type="ECO:0000256" key="3">
    <source>
        <dbReference type="ARBA" id="ARBA00012028"/>
    </source>
</evidence>
<comment type="catalytic activity">
    <reaction evidence="1">
        <text>(2R)-2-phosphoglycerate = (2R)-3-phosphoglycerate</text>
        <dbReference type="Rhea" id="RHEA:15901"/>
        <dbReference type="ChEBI" id="CHEBI:58272"/>
        <dbReference type="ChEBI" id="CHEBI:58289"/>
        <dbReference type="EC" id="5.4.2.11"/>
    </reaction>
</comment>
<evidence type="ECO:0000256" key="2">
    <source>
        <dbReference type="ARBA" id="ARBA00006717"/>
    </source>
</evidence>
<protein>
    <recommendedName>
        <fullName evidence="3">phosphoglycerate mutase (2,3-diphosphoglycerate-dependent)</fullName>
        <ecNumber evidence="3">5.4.2.11</ecNumber>
    </recommendedName>
</protein>
<accession>A0AB34IKE2</accession>
<evidence type="ECO:0000256" key="6">
    <source>
        <dbReference type="PIRSR" id="PIRSR613078-1"/>
    </source>
</evidence>
<gene>
    <name evidence="9" type="ORF">AB1Y20_013075</name>
</gene>
<feature type="signal peptide" evidence="8">
    <location>
        <begin position="1"/>
        <end position="19"/>
    </location>
</feature>
<dbReference type="FunFam" id="3.40.50.1240:FF:000003">
    <property type="entry name" value="2,3-bisphosphoglycerate-dependent phosphoglycerate mutase"/>
    <property type="match status" value="1"/>
</dbReference>
<dbReference type="InterPro" id="IPR029033">
    <property type="entry name" value="His_PPase_superfam"/>
</dbReference>
<dbReference type="Gene3D" id="3.40.50.1240">
    <property type="entry name" value="Phosphoglycerate mutase-like"/>
    <property type="match status" value="2"/>
</dbReference>
<feature type="binding site" evidence="7">
    <location>
        <position position="393"/>
    </location>
    <ligand>
        <name>substrate</name>
    </ligand>
</feature>
<feature type="binding site" evidence="7">
    <location>
        <begin position="341"/>
        <end position="348"/>
    </location>
    <ligand>
        <name>substrate</name>
    </ligand>
</feature>
<evidence type="ECO:0000313" key="10">
    <source>
        <dbReference type="Proteomes" id="UP001515480"/>
    </source>
</evidence>
<feature type="binding site" evidence="7">
    <location>
        <begin position="354"/>
        <end position="355"/>
    </location>
    <ligand>
        <name>substrate</name>
    </ligand>
</feature>
<dbReference type="AlphaFoldDB" id="A0AB34IKE2"/>
<feature type="chain" id="PRO_5044286853" description="phosphoglycerate mutase (2,3-diphosphoglycerate-dependent)" evidence="8">
    <location>
        <begin position="20"/>
        <end position="618"/>
    </location>
</feature>
<evidence type="ECO:0000256" key="4">
    <source>
        <dbReference type="ARBA" id="ARBA00023152"/>
    </source>
</evidence>
<feature type="binding site" evidence="7">
    <location>
        <begin position="420"/>
        <end position="423"/>
    </location>
    <ligand>
        <name>substrate</name>
    </ligand>
</feature>
<evidence type="ECO:0000256" key="7">
    <source>
        <dbReference type="PIRSR" id="PIRSR613078-2"/>
    </source>
</evidence>